<comment type="caution">
    <text evidence="1">The sequence shown here is derived from an EMBL/GenBank/DDBJ whole genome shotgun (WGS) entry which is preliminary data.</text>
</comment>
<sequence>MHLHMTSGVQALRDSTAAEAGQAVQAGDAEMISCRYRRRRRRYPCHAFPICLCLLDSQMVCHRPQNK</sequence>
<dbReference type="Proteomes" id="UP000253094">
    <property type="component" value="Unassembled WGS sequence"/>
</dbReference>
<gene>
    <name evidence="1" type="ORF">DQ384_18075</name>
</gene>
<reference evidence="1 2" key="1">
    <citation type="submission" date="2018-06" db="EMBL/GenBank/DDBJ databases">
        <title>Sphaerisporangium craniellae sp. nov., isolated from a marine sponge in the South China Sea.</title>
        <authorList>
            <person name="Li L."/>
        </authorList>
    </citation>
    <scope>NUCLEOTIDE SEQUENCE [LARGE SCALE GENOMIC DNA]</scope>
    <source>
        <strain evidence="1 2">CCTCC AA 208026</strain>
    </source>
</reference>
<dbReference type="AlphaFoldDB" id="A0A367FI57"/>
<keyword evidence="2" id="KW-1185">Reference proteome</keyword>
<organism evidence="1 2">
    <name type="scientific">Sphaerisporangium album</name>
    <dbReference type="NCBI Taxonomy" id="509200"/>
    <lineage>
        <taxon>Bacteria</taxon>
        <taxon>Bacillati</taxon>
        <taxon>Actinomycetota</taxon>
        <taxon>Actinomycetes</taxon>
        <taxon>Streptosporangiales</taxon>
        <taxon>Streptosporangiaceae</taxon>
        <taxon>Sphaerisporangium</taxon>
    </lineage>
</organism>
<dbReference type="EMBL" id="QOIL01000009">
    <property type="protein sequence ID" value="RCG30056.1"/>
    <property type="molecule type" value="Genomic_DNA"/>
</dbReference>
<protein>
    <submittedName>
        <fullName evidence="1">Uncharacterized protein</fullName>
    </submittedName>
</protein>
<proteinExistence type="predicted"/>
<evidence type="ECO:0000313" key="1">
    <source>
        <dbReference type="EMBL" id="RCG30056.1"/>
    </source>
</evidence>
<evidence type="ECO:0000313" key="2">
    <source>
        <dbReference type="Proteomes" id="UP000253094"/>
    </source>
</evidence>
<name>A0A367FI57_9ACTN</name>
<accession>A0A367FI57</accession>